<dbReference type="PANTHER" id="PTHR10656:SF69">
    <property type="entry name" value="MAB-21-LIKE HHH_H2TH-LIKE DOMAIN-CONTAINING PROTEIN"/>
    <property type="match status" value="1"/>
</dbReference>
<evidence type="ECO:0000313" key="2">
    <source>
        <dbReference type="EMBL" id="KAH3726579.1"/>
    </source>
</evidence>
<dbReference type="Proteomes" id="UP000828390">
    <property type="component" value="Unassembled WGS sequence"/>
</dbReference>
<feature type="domain" description="Mab-21-like HhH/H2TH-like" evidence="1">
    <location>
        <begin position="138"/>
        <end position="232"/>
    </location>
</feature>
<proteinExistence type="predicted"/>
<dbReference type="Pfam" id="PF20266">
    <property type="entry name" value="Mab-21_C"/>
    <property type="match status" value="1"/>
</dbReference>
<evidence type="ECO:0000313" key="3">
    <source>
        <dbReference type="Proteomes" id="UP000828390"/>
    </source>
</evidence>
<comment type="caution">
    <text evidence="2">The sequence shown here is derived from an EMBL/GenBank/DDBJ whole genome shotgun (WGS) entry which is preliminary data.</text>
</comment>
<dbReference type="AlphaFoldDB" id="A0A9D4HPC1"/>
<name>A0A9D4HPC1_DREPO</name>
<keyword evidence="3" id="KW-1185">Reference proteome</keyword>
<organism evidence="2 3">
    <name type="scientific">Dreissena polymorpha</name>
    <name type="common">Zebra mussel</name>
    <name type="synonym">Mytilus polymorpha</name>
    <dbReference type="NCBI Taxonomy" id="45954"/>
    <lineage>
        <taxon>Eukaryota</taxon>
        <taxon>Metazoa</taxon>
        <taxon>Spiralia</taxon>
        <taxon>Lophotrochozoa</taxon>
        <taxon>Mollusca</taxon>
        <taxon>Bivalvia</taxon>
        <taxon>Autobranchia</taxon>
        <taxon>Heteroconchia</taxon>
        <taxon>Euheterodonta</taxon>
        <taxon>Imparidentia</taxon>
        <taxon>Neoheterodontei</taxon>
        <taxon>Myida</taxon>
        <taxon>Dreissenoidea</taxon>
        <taxon>Dreissenidae</taxon>
        <taxon>Dreissena</taxon>
    </lineage>
</organism>
<evidence type="ECO:0000259" key="1">
    <source>
        <dbReference type="Pfam" id="PF20266"/>
    </source>
</evidence>
<dbReference type="Gene3D" id="1.10.1410.40">
    <property type="match status" value="1"/>
</dbReference>
<sequence>MNNKEPILMTEVDNNEMYEQGKDGKVYLKSEFLQYPVDIVDEVHGPALNRMSTKRGIDEDYVFACYCSNLPKEAMDWIDRTKDKPWPKDPVRKRVIESGCFLVAVGHKQGKDLRTDFRMSTTLGERKLMFDMNISQLQCLVLMKMLIKTIVNKQYKDAIKSFYCKTALFFVTEQYGKDMFREDRILECTRKCLHWIYKSLVNGYNPHYMMSSLDMFEGRLDATLREKVGECINDIINNPILAILIIEFDEFGRRLYNSIRNSEHYISETQEIIRSNIGNFLYKAYVLSLKGPSLYDDPWNCDLEREIELNKAKLSRCEILHQQGDIFIQKETERYR</sequence>
<reference evidence="2" key="1">
    <citation type="journal article" date="2019" name="bioRxiv">
        <title>The Genome of the Zebra Mussel, Dreissena polymorpha: A Resource for Invasive Species Research.</title>
        <authorList>
            <person name="McCartney M.A."/>
            <person name="Auch B."/>
            <person name="Kono T."/>
            <person name="Mallez S."/>
            <person name="Zhang Y."/>
            <person name="Obille A."/>
            <person name="Becker A."/>
            <person name="Abrahante J.E."/>
            <person name="Garbe J."/>
            <person name="Badalamenti J.P."/>
            <person name="Herman A."/>
            <person name="Mangelson H."/>
            <person name="Liachko I."/>
            <person name="Sullivan S."/>
            <person name="Sone E.D."/>
            <person name="Koren S."/>
            <person name="Silverstein K.A.T."/>
            <person name="Beckman K.B."/>
            <person name="Gohl D.M."/>
        </authorList>
    </citation>
    <scope>NUCLEOTIDE SEQUENCE</scope>
    <source>
        <strain evidence="2">Duluth1</strain>
        <tissue evidence="2">Whole animal</tissue>
    </source>
</reference>
<gene>
    <name evidence="2" type="ORF">DPMN_052446</name>
</gene>
<accession>A0A9D4HPC1</accession>
<protein>
    <recommendedName>
        <fullName evidence="1">Mab-21-like HhH/H2TH-like domain-containing protein</fullName>
    </recommendedName>
</protein>
<dbReference type="PANTHER" id="PTHR10656">
    <property type="entry name" value="CELL FATE DETERMINING PROTEIN MAB21-RELATED"/>
    <property type="match status" value="1"/>
</dbReference>
<dbReference type="InterPro" id="IPR046906">
    <property type="entry name" value="Mab-21_HhH/H2TH-like"/>
</dbReference>
<reference evidence="2" key="2">
    <citation type="submission" date="2020-11" db="EMBL/GenBank/DDBJ databases">
        <authorList>
            <person name="McCartney M.A."/>
            <person name="Auch B."/>
            <person name="Kono T."/>
            <person name="Mallez S."/>
            <person name="Becker A."/>
            <person name="Gohl D.M."/>
            <person name="Silverstein K.A.T."/>
            <person name="Koren S."/>
            <person name="Bechman K.B."/>
            <person name="Herman A."/>
            <person name="Abrahante J.E."/>
            <person name="Garbe J."/>
        </authorList>
    </citation>
    <scope>NUCLEOTIDE SEQUENCE</scope>
    <source>
        <strain evidence="2">Duluth1</strain>
        <tissue evidence="2">Whole animal</tissue>
    </source>
</reference>
<dbReference type="EMBL" id="JAIWYP010000012">
    <property type="protein sequence ID" value="KAH3726579.1"/>
    <property type="molecule type" value="Genomic_DNA"/>
</dbReference>